<dbReference type="InterPro" id="IPR010979">
    <property type="entry name" value="Ribosomal_uS13-like_H2TH"/>
</dbReference>
<dbReference type="EC" id="4.2.99.18" evidence="15"/>
<feature type="binding site" evidence="15">
    <location>
        <position position="91"/>
    </location>
    <ligand>
        <name>DNA</name>
        <dbReference type="ChEBI" id="CHEBI:16991"/>
    </ligand>
</feature>
<accession>A0ABW1AUB8</accession>
<evidence type="ECO:0000256" key="8">
    <source>
        <dbReference type="ARBA" id="ARBA00022833"/>
    </source>
</evidence>
<dbReference type="Gene3D" id="3.20.190.10">
    <property type="entry name" value="MutM-like, N-terminal"/>
    <property type="match status" value="1"/>
</dbReference>
<feature type="active site" description="Schiff-base intermediate with DNA" evidence="15">
    <location>
        <position position="2"/>
    </location>
</feature>
<dbReference type="GO" id="GO:0008534">
    <property type="term" value="F:oxidized purine nucleobase lesion DNA N-glycosylase activity"/>
    <property type="evidence" value="ECO:0007669"/>
    <property type="project" value="UniProtKB-EC"/>
</dbReference>
<evidence type="ECO:0000256" key="10">
    <source>
        <dbReference type="ARBA" id="ARBA00023204"/>
    </source>
</evidence>
<name>A0ABW1AUB8_9RHOO</name>
<dbReference type="HAMAP" id="MF_00103">
    <property type="entry name" value="Fapy_DNA_glycosyl"/>
    <property type="match status" value="1"/>
</dbReference>
<sequence>MPELPEVETTRNGVRPHAEGRVLSALVVRNPRLRQPVPDDLPAHIVGARLLAVSRRAKYLLFDFGGGSVIVHLGMSGSLRVVPAAEPPRAHDHVDFVFGDIALRLRDPRRFGMVLWQAGEAGRHPLLAHLGPEPLDDAFDAAWLHRATRGLRAPIKHVLMDSRRVVGVGNIYASESLFRARVHPMTPAGRLGPQRCGRLVAAVRETLRAAIAAGGSTLRDFVGGDGRPGYFQQQYFVYGRDGEPCRVCGGEIQRIVSGQRATYFCPRCQPRG</sequence>
<dbReference type="CDD" id="cd08966">
    <property type="entry name" value="EcFpg-like_N"/>
    <property type="match status" value="1"/>
</dbReference>
<dbReference type="NCBIfam" id="TIGR00577">
    <property type="entry name" value="fpg"/>
    <property type="match status" value="1"/>
</dbReference>
<evidence type="ECO:0000256" key="14">
    <source>
        <dbReference type="ARBA" id="ARBA00044632"/>
    </source>
</evidence>
<dbReference type="SUPFAM" id="SSF81624">
    <property type="entry name" value="N-terminal domain of MutM-like DNA repair proteins"/>
    <property type="match status" value="1"/>
</dbReference>
<evidence type="ECO:0000256" key="15">
    <source>
        <dbReference type="HAMAP-Rule" id="MF_00103"/>
    </source>
</evidence>
<evidence type="ECO:0000256" key="3">
    <source>
        <dbReference type="ARBA" id="ARBA00011245"/>
    </source>
</evidence>
<evidence type="ECO:0000313" key="18">
    <source>
        <dbReference type="EMBL" id="MFC5770754.1"/>
    </source>
</evidence>
<reference evidence="19" key="1">
    <citation type="journal article" date="2019" name="Int. J. Syst. Evol. Microbiol.">
        <title>The Global Catalogue of Microorganisms (GCM) 10K type strain sequencing project: providing services to taxonomists for standard genome sequencing and annotation.</title>
        <authorList>
            <consortium name="The Broad Institute Genomics Platform"/>
            <consortium name="The Broad Institute Genome Sequencing Center for Infectious Disease"/>
            <person name="Wu L."/>
            <person name="Ma J."/>
        </authorList>
    </citation>
    <scope>NUCLEOTIDE SEQUENCE [LARGE SCALE GENOMIC DNA]</scope>
    <source>
        <strain evidence="19">SHR3</strain>
    </source>
</reference>
<dbReference type="Proteomes" id="UP001595974">
    <property type="component" value="Unassembled WGS sequence"/>
</dbReference>
<keyword evidence="10 15" id="KW-0234">DNA repair</keyword>
<keyword evidence="13 15" id="KW-0326">Glycosidase</keyword>
<comment type="cofactor">
    <cofactor evidence="15">
        <name>Zn(2+)</name>
        <dbReference type="ChEBI" id="CHEBI:29105"/>
    </cofactor>
    <text evidence="15">Binds 1 zinc ion per subunit.</text>
</comment>
<evidence type="ECO:0000256" key="1">
    <source>
        <dbReference type="ARBA" id="ARBA00001668"/>
    </source>
</evidence>
<dbReference type="InterPro" id="IPR035937">
    <property type="entry name" value="FPG_N"/>
</dbReference>
<evidence type="ECO:0000256" key="13">
    <source>
        <dbReference type="ARBA" id="ARBA00023295"/>
    </source>
</evidence>
<comment type="catalytic activity">
    <reaction evidence="1 15">
        <text>Hydrolysis of DNA containing ring-opened 7-methylguanine residues, releasing 2,6-diamino-4-hydroxy-5-(N-methyl)formamidopyrimidine.</text>
        <dbReference type="EC" id="3.2.2.23"/>
    </reaction>
</comment>
<dbReference type="InterPro" id="IPR015886">
    <property type="entry name" value="H2TH_FPG"/>
</dbReference>
<evidence type="ECO:0000256" key="6">
    <source>
        <dbReference type="ARBA" id="ARBA00022771"/>
    </source>
</evidence>
<keyword evidence="5 15" id="KW-0227">DNA damage</keyword>
<dbReference type="EMBL" id="JBHSOG010000059">
    <property type="protein sequence ID" value="MFC5770754.1"/>
    <property type="molecule type" value="Genomic_DNA"/>
</dbReference>
<dbReference type="InterPro" id="IPR000214">
    <property type="entry name" value="Znf_DNA_glyclase/AP_lyase"/>
</dbReference>
<dbReference type="SMART" id="SM01232">
    <property type="entry name" value="H2TH"/>
    <property type="match status" value="1"/>
</dbReference>
<dbReference type="SUPFAM" id="SSF57716">
    <property type="entry name" value="Glucocorticoid receptor-like (DNA-binding domain)"/>
    <property type="match status" value="1"/>
</dbReference>
<feature type="active site" description="Proton donor" evidence="15">
    <location>
        <position position="3"/>
    </location>
</feature>
<dbReference type="PANTHER" id="PTHR22993">
    <property type="entry name" value="FORMAMIDOPYRIMIDINE-DNA GLYCOSYLASE"/>
    <property type="match status" value="1"/>
</dbReference>
<dbReference type="Pfam" id="PF06831">
    <property type="entry name" value="H2TH"/>
    <property type="match status" value="1"/>
</dbReference>
<dbReference type="RefSeq" id="WP_096444843.1">
    <property type="nucleotide sequence ID" value="NZ_JBHSOG010000059.1"/>
</dbReference>
<dbReference type="SMART" id="SM00898">
    <property type="entry name" value="Fapy_DNA_glyco"/>
    <property type="match status" value="1"/>
</dbReference>
<comment type="caution">
    <text evidence="18">The sequence shown here is derived from an EMBL/GenBank/DDBJ whole genome shotgun (WGS) entry which is preliminary data.</text>
</comment>
<comment type="caution">
    <text evidence="15">Lacks conserved residue(s) required for the propagation of feature annotation.</text>
</comment>
<keyword evidence="12 15" id="KW-0511">Multifunctional enzyme</keyword>
<dbReference type="PROSITE" id="PS01242">
    <property type="entry name" value="ZF_FPG_1"/>
    <property type="match status" value="1"/>
</dbReference>
<comment type="catalytic activity">
    <reaction evidence="14 15">
        <text>2'-deoxyribonucleotide-(2'-deoxyribose 5'-phosphate)-2'-deoxyribonucleotide-DNA = a 3'-end 2'-deoxyribonucleotide-(2,3-dehydro-2,3-deoxyribose 5'-phosphate)-DNA + a 5'-end 5'-phospho-2'-deoxyribonucleoside-DNA + H(+)</text>
        <dbReference type="Rhea" id="RHEA:66592"/>
        <dbReference type="Rhea" id="RHEA-COMP:13180"/>
        <dbReference type="Rhea" id="RHEA-COMP:16897"/>
        <dbReference type="Rhea" id="RHEA-COMP:17067"/>
        <dbReference type="ChEBI" id="CHEBI:15378"/>
        <dbReference type="ChEBI" id="CHEBI:136412"/>
        <dbReference type="ChEBI" id="CHEBI:157695"/>
        <dbReference type="ChEBI" id="CHEBI:167181"/>
        <dbReference type="EC" id="4.2.99.18"/>
    </reaction>
</comment>
<keyword evidence="11 15" id="KW-0456">Lyase</keyword>
<dbReference type="NCBIfam" id="NF002211">
    <property type="entry name" value="PRK01103.1"/>
    <property type="match status" value="1"/>
</dbReference>
<dbReference type="InterPro" id="IPR015887">
    <property type="entry name" value="DNA_glyclase_Znf_dom_DNA_BS"/>
</dbReference>
<keyword evidence="6 15" id="KW-0863">Zinc-finger</keyword>
<dbReference type="GO" id="GO:0140078">
    <property type="term" value="F:class I DNA-(apurinic or apyrimidinic site) endonuclease activity"/>
    <property type="evidence" value="ECO:0007669"/>
    <property type="project" value="UniProtKB-EC"/>
</dbReference>
<evidence type="ECO:0000256" key="4">
    <source>
        <dbReference type="ARBA" id="ARBA00022723"/>
    </source>
</evidence>
<evidence type="ECO:0000256" key="5">
    <source>
        <dbReference type="ARBA" id="ARBA00022763"/>
    </source>
</evidence>
<comment type="subunit">
    <text evidence="3 15">Monomer.</text>
</comment>
<dbReference type="PROSITE" id="PS51068">
    <property type="entry name" value="FPG_CAT"/>
    <property type="match status" value="1"/>
</dbReference>
<dbReference type="InterPro" id="IPR010663">
    <property type="entry name" value="Znf_FPG/IleRS"/>
</dbReference>
<proteinExistence type="inferred from homology"/>
<feature type="domain" description="FPG-type" evidence="16">
    <location>
        <begin position="236"/>
        <end position="270"/>
    </location>
</feature>
<evidence type="ECO:0000256" key="12">
    <source>
        <dbReference type="ARBA" id="ARBA00023268"/>
    </source>
</evidence>
<feature type="binding site" evidence="15">
    <location>
        <position position="109"/>
    </location>
    <ligand>
        <name>DNA</name>
        <dbReference type="ChEBI" id="CHEBI:16991"/>
    </ligand>
</feature>
<keyword evidence="19" id="KW-1185">Reference proteome</keyword>
<evidence type="ECO:0000259" key="16">
    <source>
        <dbReference type="PROSITE" id="PS51066"/>
    </source>
</evidence>
<dbReference type="SUPFAM" id="SSF46946">
    <property type="entry name" value="S13-like H2TH domain"/>
    <property type="match status" value="1"/>
</dbReference>
<gene>
    <name evidence="15 18" type="primary">mutM</name>
    <name evidence="15" type="synonym">fpg</name>
    <name evidence="18" type="ORF">ACFPTN_15350</name>
</gene>
<keyword evidence="7 15" id="KW-0378">Hydrolase</keyword>
<protein>
    <recommendedName>
        <fullName evidence="15">Formamidopyrimidine-DNA glycosylase</fullName>
        <shortName evidence="15">Fapy-DNA glycosylase</shortName>
        <ecNumber evidence="15">3.2.2.23</ecNumber>
    </recommendedName>
    <alternativeName>
        <fullName evidence="15">DNA-(apurinic or apyrimidinic site) lyase MutM</fullName>
        <shortName evidence="15">AP lyase MutM</shortName>
        <ecNumber evidence="15">4.2.99.18</ecNumber>
    </alternativeName>
</protein>
<keyword evidence="9 15" id="KW-0238">DNA-binding</keyword>
<evidence type="ECO:0000256" key="11">
    <source>
        <dbReference type="ARBA" id="ARBA00023239"/>
    </source>
</evidence>
<dbReference type="Pfam" id="PF01149">
    <property type="entry name" value="Fapy_DNA_glyco"/>
    <property type="match status" value="1"/>
</dbReference>
<evidence type="ECO:0000259" key="17">
    <source>
        <dbReference type="PROSITE" id="PS51068"/>
    </source>
</evidence>
<dbReference type="PANTHER" id="PTHR22993:SF9">
    <property type="entry name" value="FORMAMIDOPYRIMIDINE-DNA GLYCOSYLASE"/>
    <property type="match status" value="1"/>
</dbReference>
<feature type="active site" description="Proton donor; for delta-elimination activity" evidence="15">
    <location>
        <position position="260"/>
    </location>
</feature>
<dbReference type="PROSITE" id="PS51066">
    <property type="entry name" value="ZF_FPG_2"/>
    <property type="match status" value="1"/>
</dbReference>
<organism evidence="18 19">
    <name type="scientific">Thauera sinica</name>
    <dbReference type="NCBI Taxonomy" id="2665146"/>
    <lineage>
        <taxon>Bacteria</taxon>
        <taxon>Pseudomonadati</taxon>
        <taxon>Pseudomonadota</taxon>
        <taxon>Betaproteobacteria</taxon>
        <taxon>Rhodocyclales</taxon>
        <taxon>Zoogloeaceae</taxon>
        <taxon>Thauera</taxon>
    </lineage>
</organism>
<evidence type="ECO:0000256" key="9">
    <source>
        <dbReference type="ARBA" id="ARBA00023125"/>
    </source>
</evidence>
<dbReference type="InterPro" id="IPR012319">
    <property type="entry name" value="FPG_cat"/>
</dbReference>
<keyword evidence="4 15" id="KW-0479">Metal-binding</keyword>
<keyword evidence="8 15" id="KW-0862">Zinc</keyword>
<evidence type="ECO:0000256" key="7">
    <source>
        <dbReference type="ARBA" id="ARBA00022801"/>
    </source>
</evidence>
<comment type="similarity">
    <text evidence="2 15">Belongs to the FPG family.</text>
</comment>
<evidence type="ECO:0000256" key="2">
    <source>
        <dbReference type="ARBA" id="ARBA00009409"/>
    </source>
</evidence>
<comment type="function">
    <text evidence="15">Involved in base excision repair of DNA damaged by oxidation or by mutagenic agents. Acts as DNA glycosylase that recognizes and removes damaged bases. Has a preference for oxidized purines, such as 7,8-dihydro-8-oxoguanine (8-oxoG). Has AP (apurinic/apyrimidinic) lyase activity and introduces nicks in the DNA strand. Cleaves the DNA backbone by beta-delta elimination to generate a single-strand break at the site of the removed base with both 3'- and 5'-phosphates.</text>
</comment>
<dbReference type="Gene3D" id="1.10.8.50">
    <property type="match status" value="1"/>
</dbReference>
<feature type="domain" description="Formamidopyrimidine-DNA glycosylase catalytic" evidence="17">
    <location>
        <begin position="2"/>
        <end position="112"/>
    </location>
</feature>
<evidence type="ECO:0000313" key="19">
    <source>
        <dbReference type="Proteomes" id="UP001595974"/>
    </source>
</evidence>
<feature type="active site" description="Proton donor; for beta-elimination activity" evidence="15">
    <location>
        <position position="58"/>
    </location>
</feature>
<dbReference type="InterPro" id="IPR020629">
    <property type="entry name" value="FPG_Glyclase"/>
</dbReference>
<dbReference type="EC" id="3.2.2.23" evidence="15"/>
<dbReference type="Pfam" id="PF06827">
    <property type="entry name" value="zf-FPG_IleRS"/>
    <property type="match status" value="1"/>
</dbReference>